<protein>
    <submittedName>
        <fullName evidence="8">TonB-dependent receptor</fullName>
    </submittedName>
</protein>
<keyword evidence="4" id="KW-0798">TonB box</keyword>
<dbReference type="EMBL" id="JBBVGT010000002">
    <property type="protein sequence ID" value="MFB5946258.1"/>
    <property type="molecule type" value="Genomic_DNA"/>
</dbReference>
<dbReference type="Gene3D" id="2.60.40.1120">
    <property type="entry name" value="Carboxypeptidase-like, regulatory domain"/>
    <property type="match status" value="1"/>
</dbReference>
<evidence type="ECO:0000313" key="8">
    <source>
        <dbReference type="EMBL" id="MFB5946258.1"/>
    </source>
</evidence>
<keyword evidence="5" id="KW-0732">Signal</keyword>
<dbReference type="InterPro" id="IPR000531">
    <property type="entry name" value="Beta-barrel_TonB"/>
</dbReference>
<organism evidence="8 9">
    <name type="scientific">Albibacterium profundi</name>
    <dbReference type="NCBI Taxonomy" id="3134906"/>
    <lineage>
        <taxon>Bacteria</taxon>
        <taxon>Pseudomonadati</taxon>
        <taxon>Bacteroidota</taxon>
        <taxon>Sphingobacteriia</taxon>
        <taxon>Sphingobacteriales</taxon>
        <taxon>Sphingobacteriaceae</taxon>
        <taxon>Albibacterium</taxon>
    </lineage>
</organism>
<proteinExistence type="inferred from homology"/>
<dbReference type="InterPro" id="IPR037066">
    <property type="entry name" value="Plug_dom_sf"/>
</dbReference>
<comment type="subcellular location">
    <subcellularLocation>
        <location evidence="1 4">Cell outer membrane</location>
    </subcellularLocation>
</comment>
<dbReference type="Gene3D" id="2.40.170.20">
    <property type="entry name" value="TonB-dependent receptor, beta-barrel domain"/>
    <property type="match status" value="1"/>
</dbReference>
<feature type="domain" description="TonB-dependent receptor-like beta-barrel" evidence="6">
    <location>
        <begin position="295"/>
        <end position="737"/>
    </location>
</feature>
<dbReference type="SUPFAM" id="SSF49464">
    <property type="entry name" value="Carboxypeptidase regulatory domain-like"/>
    <property type="match status" value="1"/>
</dbReference>
<accession>A0ABV5CFB6</accession>
<dbReference type="Pfam" id="PF07715">
    <property type="entry name" value="Plug"/>
    <property type="match status" value="1"/>
</dbReference>
<keyword evidence="8" id="KW-0675">Receptor</keyword>
<gene>
    <name evidence="8" type="ORF">WKR92_10475</name>
</gene>
<evidence type="ECO:0000259" key="6">
    <source>
        <dbReference type="Pfam" id="PF00593"/>
    </source>
</evidence>
<evidence type="ECO:0000256" key="2">
    <source>
        <dbReference type="ARBA" id="ARBA00023136"/>
    </source>
</evidence>
<dbReference type="Pfam" id="PF13715">
    <property type="entry name" value="CarbopepD_reg_2"/>
    <property type="match status" value="1"/>
</dbReference>
<evidence type="ECO:0000256" key="1">
    <source>
        <dbReference type="ARBA" id="ARBA00004442"/>
    </source>
</evidence>
<evidence type="ECO:0000313" key="9">
    <source>
        <dbReference type="Proteomes" id="UP001580928"/>
    </source>
</evidence>
<dbReference type="Gene3D" id="2.170.130.10">
    <property type="entry name" value="TonB-dependent receptor, plug domain"/>
    <property type="match status" value="1"/>
</dbReference>
<evidence type="ECO:0000256" key="5">
    <source>
        <dbReference type="SAM" id="SignalP"/>
    </source>
</evidence>
<comment type="similarity">
    <text evidence="4">Belongs to the TonB-dependent receptor family.</text>
</comment>
<evidence type="ECO:0000256" key="3">
    <source>
        <dbReference type="ARBA" id="ARBA00023237"/>
    </source>
</evidence>
<keyword evidence="9" id="KW-1185">Reference proteome</keyword>
<feature type="chain" id="PRO_5045768874" evidence="5">
    <location>
        <begin position="29"/>
        <end position="776"/>
    </location>
</feature>
<evidence type="ECO:0000259" key="7">
    <source>
        <dbReference type="Pfam" id="PF07715"/>
    </source>
</evidence>
<comment type="caution">
    <text evidence="8">The sequence shown here is derived from an EMBL/GenBank/DDBJ whole genome shotgun (WGS) entry which is preliminary data.</text>
</comment>
<dbReference type="SUPFAM" id="SSF56935">
    <property type="entry name" value="Porins"/>
    <property type="match status" value="1"/>
</dbReference>
<keyword evidence="3" id="KW-0998">Cell outer membrane</keyword>
<dbReference type="RefSeq" id="WP_375557785.1">
    <property type="nucleotide sequence ID" value="NZ_JBBVGT010000002.1"/>
</dbReference>
<dbReference type="InterPro" id="IPR012910">
    <property type="entry name" value="Plug_dom"/>
</dbReference>
<feature type="signal peptide" evidence="5">
    <location>
        <begin position="1"/>
        <end position="28"/>
    </location>
</feature>
<dbReference type="Proteomes" id="UP001580928">
    <property type="component" value="Unassembled WGS sequence"/>
</dbReference>
<dbReference type="InterPro" id="IPR036942">
    <property type="entry name" value="Beta-barrel_TonB_sf"/>
</dbReference>
<keyword evidence="2 4" id="KW-0472">Membrane</keyword>
<evidence type="ECO:0000256" key="4">
    <source>
        <dbReference type="RuleBase" id="RU003357"/>
    </source>
</evidence>
<sequence length="776" mass="87401">MIRILFSRSIVRFLLVIALFVFVPPAFAQEQHSISGTIRDAETGETLIGASVRAGESATVANGYGFFSLTLDPGEYDLVISFIGYESKTEEIVLTEDTTFSISLKSATTLDAVEINANSISKNINSPIMGANNFQVQDILKVPVLFGEKDILKTVQLLPGVISGGEGNSGFFVRGGAVDQNLIILDEATVYNASHLFGFFSTFNSDVIKEVTLYKGGMPAQYGGRLASVLDIHMLDGNKKKFSAKGGLGLIASRLAVEGPLKKDKGSFIISGRRTYADLFLKLSPDSTVNNSKLYFYDLNLKLNYQFNERNTLYLSGYFGKDVLGYADMFGFDWGNATTTLRWNHVFNNRLFSNTSLIYGRFNYNVDVFDEDANFNIASLVDNFNLKQDFQYYARDNHSLFFGFNVLNQKVSPADFISRDTTTLASIGSEPRRGLELDAYISHDWKVSERLSAIYGLRLSSFMALGPGTFHRYDADGDIIDTEYHDDASVVRQYLALEPRISVNFKLNDQSSLKASYNRNSQNLHLLSNSTASLPTDVWVMTSQNIKPQLAGQGAVGYFRNFSDNQYEFSAEVYYKEVSNQIDFKTNADIQANPNVEADLLYGDGRAYGLELYLRKHTGRLNGWLSYTLSKSERSFDDIDNGAWFNARQDRTHDLSVVGMYELNDRWSISSTFVYSTGNAITFPSGKYIADGRPVWYYTERNGYRMPDYHRLDIGFTYEPKSDGKLKSTWDFGLYNVYSRKNAYIIDFRENEANETEAYKIALFGMIPSVTWNFKF</sequence>
<dbReference type="Pfam" id="PF00593">
    <property type="entry name" value="TonB_dep_Rec_b-barrel"/>
    <property type="match status" value="1"/>
</dbReference>
<dbReference type="InterPro" id="IPR008969">
    <property type="entry name" value="CarboxyPept-like_regulatory"/>
</dbReference>
<reference evidence="8 9" key="1">
    <citation type="submission" date="2024-04" db="EMBL/GenBank/DDBJ databases">
        <title>Albibacterium profundi sp. nov., isolated from sediment of the Challenger Deep of Mariana Trench.</title>
        <authorList>
            <person name="Wang Y."/>
        </authorList>
    </citation>
    <scope>NUCLEOTIDE SEQUENCE [LARGE SCALE GENOMIC DNA]</scope>
    <source>
        <strain evidence="8 9">RHL897</strain>
    </source>
</reference>
<name>A0ABV5CFB6_9SPHI</name>
<feature type="domain" description="TonB-dependent receptor plug" evidence="7">
    <location>
        <begin position="149"/>
        <end position="225"/>
    </location>
</feature>